<gene>
    <name evidence="1" type="ORF">AVDCRST_MAG50-2300</name>
</gene>
<protein>
    <submittedName>
        <fullName evidence="1">Uncharacterized protein</fullName>
    </submittedName>
</protein>
<dbReference type="AlphaFoldDB" id="A0A6J4IHX2"/>
<dbReference type="EMBL" id="CADCTF010000111">
    <property type="protein sequence ID" value="CAA9252109.1"/>
    <property type="molecule type" value="Genomic_DNA"/>
</dbReference>
<evidence type="ECO:0000313" key="1">
    <source>
        <dbReference type="EMBL" id="CAA9252109.1"/>
    </source>
</evidence>
<organism evidence="1">
    <name type="scientific">uncultured Acidimicrobiales bacterium</name>
    <dbReference type="NCBI Taxonomy" id="310071"/>
    <lineage>
        <taxon>Bacteria</taxon>
        <taxon>Bacillati</taxon>
        <taxon>Actinomycetota</taxon>
        <taxon>Acidimicrobiia</taxon>
        <taxon>Acidimicrobiales</taxon>
        <taxon>environmental samples</taxon>
    </lineage>
</organism>
<sequence>MVLVEGAPELDAVLSLVADPAMEPPVAGLVYALDEPSRAAFYPMAAFSPEWIALRWALARGRRVQLIDLPVTHVFGIGPEPVASRDSDDVRVDPLAALAAAAGYGDAETWWEDMIEHRHNGLEVFDVILNAMREVRSSTRSTGPHADRNELREAAMRRVIRTVRKQHDGGIAVVCGAWHAPALVEEAFPSAAADSALLRGLPKMKVAATWVPWTSQRLSRASGYGAGIDSPGWYAHLFRSPDDVVTRWMTRAVRLLRAEGMEVSTAAAIDAVRLAETLATLRSRPAAGLDEVMEASRAALCGGSDVPLHLIRRDLLVGDDLGSVPPSTPMVPLERDVAATARRLRLTRAAVAKTVELDLRTASGLDRSRLLHRLRLLGVPWGQWADVGRTLGTFKEAWVLEWAPELSVAIIEAGAWGTTTGAATTAKVEADATAADLGSLTVLVEQSLLADLPDALAHVVAALRDRAAQQRDVVELMRAVEPLTRVARYGDVRSGGRALPDLDGLLDAMVRRIAIGLPSAVASLDDEPAADVQALVEGVHRGLATLDRRDLRDVWERALVTVADQTGVHGAVAGRAVRLLLDAGRISGEEARRRLSLALSRAADHLAGAAWLESFLLGDALLLLHDRPLLEAIDGWLQEVAGDVFDDVLPILRRSFARWEPAERRMVGDHVRRLTARKADGGGGADRDDEGPAIDPERAALVVPHLRRLLGAKG</sequence>
<dbReference type="InterPro" id="IPR043737">
    <property type="entry name" value="DUF5682"/>
</dbReference>
<dbReference type="Pfam" id="PF18934">
    <property type="entry name" value="DUF5682"/>
    <property type="match status" value="1"/>
</dbReference>
<proteinExistence type="predicted"/>
<accession>A0A6J4IHX2</accession>
<reference evidence="1" key="1">
    <citation type="submission" date="2020-02" db="EMBL/GenBank/DDBJ databases">
        <authorList>
            <person name="Meier V. D."/>
        </authorList>
    </citation>
    <scope>NUCLEOTIDE SEQUENCE</scope>
    <source>
        <strain evidence="1">AVDCRST_MAG50</strain>
    </source>
</reference>
<name>A0A6J4IHX2_9ACTN</name>